<dbReference type="AlphaFoldDB" id="A0A9P1CNW4"/>
<dbReference type="InterPro" id="IPR022369">
    <property type="entry name" value="Integral_membrane_TerC_rswitch"/>
</dbReference>
<reference evidence="7" key="1">
    <citation type="submission" date="2022-10" db="EMBL/GenBank/DDBJ databases">
        <authorList>
            <person name="Chen Y."/>
            <person name="Dougan E. K."/>
            <person name="Chan C."/>
            <person name="Rhodes N."/>
            <person name="Thang M."/>
        </authorList>
    </citation>
    <scope>NUCLEOTIDE SEQUENCE</scope>
</reference>
<evidence type="ECO:0000313" key="10">
    <source>
        <dbReference type="Proteomes" id="UP001152797"/>
    </source>
</evidence>
<feature type="transmembrane region" description="Helical" evidence="6">
    <location>
        <begin position="275"/>
        <end position="295"/>
    </location>
</feature>
<keyword evidence="4 6" id="KW-0472">Membrane</keyword>
<feature type="compositionally biased region" description="Polar residues" evidence="5">
    <location>
        <begin position="365"/>
        <end position="378"/>
    </location>
</feature>
<evidence type="ECO:0000256" key="6">
    <source>
        <dbReference type="SAM" id="Phobius"/>
    </source>
</evidence>
<gene>
    <name evidence="7" type="ORF">C1SCF055_LOCUS21691</name>
</gene>
<name>A0A9P1CNW4_9DINO</name>
<keyword evidence="3 6" id="KW-1133">Transmembrane helix</keyword>
<dbReference type="NCBIfam" id="TIGR03718">
    <property type="entry name" value="R_switched_Alx"/>
    <property type="match status" value="1"/>
</dbReference>
<evidence type="ECO:0000256" key="3">
    <source>
        <dbReference type="ARBA" id="ARBA00022989"/>
    </source>
</evidence>
<dbReference type="EMBL" id="CAMXCT020002033">
    <property type="protein sequence ID" value="CAL1148469.1"/>
    <property type="molecule type" value="Genomic_DNA"/>
</dbReference>
<proteinExistence type="predicted"/>
<accession>A0A9P1CNW4</accession>
<dbReference type="Proteomes" id="UP001152797">
    <property type="component" value="Unassembled WGS sequence"/>
</dbReference>
<dbReference type="Pfam" id="PF03741">
    <property type="entry name" value="TerC"/>
    <property type="match status" value="1"/>
</dbReference>
<feature type="transmembrane region" description="Helical" evidence="6">
    <location>
        <begin position="176"/>
        <end position="192"/>
    </location>
</feature>
<dbReference type="PANTHER" id="PTHR30238">
    <property type="entry name" value="MEMBRANE BOUND PREDICTED REDOX MODULATOR"/>
    <property type="match status" value="1"/>
</dbReference>
<comment type="subcellular location">
    <subcellularLocation>
        <location evidence="1">Membrane</location>
        <topology evidence="1">Multi-pass membrane protein</topology>
    </subcellularLocation>
</comment>
<reference evidence="8" key="2">
    <citation type="submission" date="2024-04" db="EMBL/GenBank/DDBJ databases">
        <authorList>
            <person name="Chen Y."/>
            <person name="Shah S."/>
            <person name="Dougan E. K."/>
            <person name="Thang M."/>
            <person name="Chan C."/>
        </authorList>
    </citation>
    <scope>NUCLEOTIDE SEQUENCE [LARGE SCALE GENOMIC DNA]</scope>
</reference>
<feature type="region of interest" description="Disordered" evidence="5">
    <location>
        <begin position="365"/>
        <end position="394"/>
    </location>
</feature>
<evidence type="ECO:0000313" key="9">
    <source>
        <dbReference type="EMBL" id="CAL4782406.1"/>
    </source>
</evidence>
<keyword evidence="10" id="KW-1185">Reference proteome</keyword>
<feature type="non-terminal residue" evidence="7">
    <location>
        <position position="394"/>
    </location>
</feature>
<evidence type="ECO:0000313" key="7">
    <source>
        <dbReference type="EMBL" id="CAI3995094.1"/>
    </source>
</evidence>
<comment type="caution">
    <text evidence="7">The sequence shown here is derived from an EMBL/GenBank/DDBJ whole genome shotgun (WGS) entry which is preliminary data.</text>
</comment>
<feature type="transmembrane region" description="Helical" evidence="6">
    <location>
        <begin position="151"/>
        <end position="170"/>
    </location>
</feature>
<dbReference type="OrthoDB" id="417520at2759"/>
<feature type="transmembrane region" description="Helical" evidence="6">
    <location>
        <begin position="328"/>
        <end position="351"/>
    </location>
</feature>
<evidence type="ECO:0000256" key="2">
    <source>
        <dbReference type="ARBA" id="ARBA00022692"/>
    </source>
</evidence>
<dbReference type="InterPro" id="IPR005496">
    <property type="entry name" value="Integral_membrane_TerC"/>
</dbReference>
<evidence type="ECO:0000256" key="5">
    <source>
        <dbReference type="SAM" id="MobiDB-lite"/>
    </source>
</evidence>
<dbReference type="GO" id="GO:0016020">
    <property type="term" value="C:membrane"/>
    <property type="evidence" value="ECO:0007669"/>
    <property type="project" value="UniProtKB-SubCell"/>
</dbReference>
<keyword evidence="2 6" id="KW-0812">Transmembrane</keyword>
<evidence type="ECO:0000256" key="1">
    <source>
        <dbReference type="ARBA" id="ARBA00004141"/>
    </source>
</evidence>
<organism evidence="7">
    <name type="scientific">Cladocopium goreaui</name>
    <dbReference type="NCBI Taxonomy" id="2562237"/>
    <lineage>
        <taxon>Eukaryota</taxon>
        <taxon>Sar</taxon>
        <taxon>Alveolata</taxon>
        <taxon>Dinophyceae</taxon>
        <taxon>Suessiales</taxon>
        <taxon>Symbiodiniaceae</taxon>
        <taxon>Cladocopium</taxon>
    </lineage>
</organism>
<feature type="transmembrane region" description="Helical" evidence="6">
    <location>
        <begin position="302"/>
        <end position="322"/>
    </location>
</feature>
<feature type="region of interest" description="Disordered" evidence="5">
    <location>
        <begin position="1"/>
        <end position="22"/>
    </location>
</feature>
<protein>
    <submittedName>
        <fullName evidence="9">Thylakoid membrane protein TERC, chloroplastic (Protein PIGMENT DEFECTIVE 149) (Protein TELLURITE RESISTANCE C) (AtTerC)</fullName>
    </submittedName>
</protein>
<sequence length="394" mass="43290">AISQVHTAVEPKDRRRTWPSGNGRLAAAGTASAMAGCNLGSRRHIKKRSEVIAKAEEQPERQGSTAVISGSQGVLDRLWQNQRQNMNVLVAGIVGAMIFGTYVTLSLGAVAGAEWFACYFIEYSLSVDNLFVFIVIFDYFKVTGERQSQVLNYGVAGAVILRFLFVYMGAQLLQRFDFLILLFSAILVYASYQGLAKSDDDDDENDSIEDDAIYKTLTKMVEISPRLDGDNFFTEVSGRWVATPLFLCLLVIEFSDIVFATDSVPAVLGTTQDPFIAYSSNIFAVFGLRSLFFILREAMTRFTYLEPAVSIVLGFIGVKIVVDYFNIIQVPVMLSLGIVLSILTLGVVLSLKELDSIADTMESQPETASIGQASNSSLAKLRRGHTSRTSHESV</sequence>
<dbReference type="EMBL" id="CAMXCT030002033">
    <property type="protein sequence ID" value="CAL4782406.1"/>
    <property type="molecule type" value="Genomic_DNA"/>
</dbReference>
<feature type="transmembrane region" description="Helical" evidence="6">
    <location>
        <begin position="240"/>
        <end position="260"/>
    </location>
</feature>
<evidence type="ECO:0000256" key="4">
    <source>
        <dbReference type="ARBA" id="ARBA00023136"/>
    </source>
</evidence>
<feature type="transmembrane region" description="Helical" evidence="6">
    <location>
        <begin position="119"/>
        <end position="139"/>
    </location>
</feature>
<feature type="transmembrane region" description="Helical" evidence="6">
    <location>
        <begin position="88"/>
        <end position="113"/>
    </location>
</feature>
<dbReference type="PANTHER" id="PTHR30238:SF0">
    <property type="entry name" value="THYLAKOID MEMBRANE PROTEIN TERC, CHLOROPLASTIC"/>
    <property type="match status" value="1"/>
</dbReference>
<evidence type="ECO:0000313" key="8">
    <source>
        <dbReference type="EMBL" id="CAL1148469.1"/>
    </source>
</evidence>
<dbReference type="EMBL" id="CAMXCT010002033">
    <property type="protein sequence ID" value="CAI3995094.1"/>
    <property type="molecule type" value="Genomic_DNA"/>
</dbReference>